<dbReference type="SUPFAM" id="SSF100920">
    <property type="entry name" value="Heat shock protein 70kD (HSP70), peptide-binding domain"/>
    <property type="match status" value="1"/>
</dbReference>
<dbReference type="GO" id="GO:0016887">
    <property type="term" value="F:ATP hydrolysis activity"/>
    <property type="evidence" value="ECO:0007669"/>
    <property type="project" value="UniProtKB-UniRule"/>
</dbReference>
<dbReference type="RefSeq" id="WP_152661188.1">
    <property type="nucleotide sequence ID" value="NZ_CP036422.1"/>
</dbReference>
<dbReference type="AlphaFoldDB" id="A0A5P9NH28"/>
<dbReference type="InterPro" id="IPR013126">
    <property type="entry name" value="Hsp_70_fam"/>
</dbReference>
<dbReference type="GO" id="GO:0005524">
    <property type="term" value="F:ATP binding"/>
    <property type="evidence" value="ECO:0007669"/>
    <property type="project" value="UniProtKB-KW"/>
</dbReference>
<dbReference type="GO" id="GO:0016226">
    <property type="term" value="P:iron-sulfur cluster assembly"/>
    <property type="evidence" value="ECO:0007669"/>
    <property type="project" value="InterPro"/>
</dbReference>
<dbReference type="Pfam" id="PF00012">
    <property type="entry name" value="HSP70"/>
    <property type="match status" value="1"/>
</dbReference>
<dbReference type="PROSITE" id="PS01036">
    <property type="entry name" value="HSP70_3"/>
    <property type="match status" value="1"/>
</dbReference>
<sequence length="624" mass="66146">MALLQIAEPGQSPVPHQAKRAVGIDLGTTNSLVATVRGGRAEALRDIEGHVMLPSVVNYTGATPLVGAAAQALASVHPADTLVSVKRFMGRGREDALADAERSHYQLAAGDEGMVSFETSAGVVSPVQASAEILTALRQRAEETLGGSIEGAVITVPAYFDEPQRQATKDAATLAGLPVLRLLNEPTAAAVAYGLDSREEGVIAVYDLGGGTFDISILRLHRGVFEVLATGGDTALGGDDFDAAIAQWAITEAGITEIEAGQHRALHSLARAAKEQLSVADSVVLPLGDIVPGASSLTLRRSEFETLIQTLVKRTLRACRRCLRDADLDEVENVVMVGGSTRVPMVREAVGEFFSREPLIDIDPDKVVAIGAAIQADILAGNRPEGDLLLLDVLPLSLGLETMGGLVEKIIPRNTTIPVTRAQDFTTFKDGQTALAIHIVQGEREMVADSRSLARFELRGIPPMVAGAARIQVTFQVDADGLLNVSAREETTGAQSSVTVKPSFGLSDEQITGMLKASFTNASEDKSARQLAEQRLDAQQLLDGLEAALAADGTELLDEAECQALHALMHELTEQVAGTDVPGIRKLTEELGRASESFAARRMDKSIKRALAGVSLEQLDEEEQ</sequence>
<proteinExistence type="inferred from homology"/>
<dbReference type="InterPro" id="IPR043129">
    <property type="entry name" value="ATPase_NBD"/>
</dbReference>
<keyword evidence="8" id="KW-1185">Reference proteome</keyword>
<dbReference type="FunFam" id="3.30.420.40:FF:000020">
    <property type="entry name" value="Chaperone protein HscA homolog"/>
    <property type="match status" value="1"/>
</dbReference>
<evidence type="ECO:0000256" key="4">
    <source>
        <dbReference type="ARBA" id="ARBA00023186"/>
    </source>
</evidence>
<dbReference type="FunFam" id="3.30.420.40:FF:000046">
    <property type="entry name" value="Chaperone protein HscA"/>
    <property type="match status" value="1"/>
</dbReference>
<reference evidence="7 8" key="1">
    <citation type="submission" date="2019-02" db="EMBL/GenBank/DDBJ databases">
        <authorList>
            <person name="Li S.-H."/>
        </authorList>
    </citation>
    <scope>NUCLEOTIDE SEQUENCE [LARGE SCALE GENOMIC DNA]</scope>
    <source>
        <strain evidence="7 8">IMCC14385</strain>
    </source>
</reference>
<dbReference type="NCBIfam" id="NF003520">
    <property type="entry name" value="PRK05183.1"/>
    <property type="match status" value="1"/>
</dbReference>
<comment type="similarity">
    <text evidence="1 5 6">Belongs to the heat shock protein 70 family.</text>
</comment>
<name>A0A5P9NH28_9GAMM</name>
<dbReference type="FunFam" id="2.60.34.10:FF:000005">
    <property type="entry name" value="Chaperone protein HscA homolog"/>
    <property type="match status" value="1"/>
</dbReference>
<evidence type="ECO:0000313" key="7">
    <source>
        <dbReference type="EMBL" id="QFU75082.1"/>
    </source>
</evidence>
<dbReference type="Gene3D" id="1.20.1270.10">
    <property type="match status" value="1"/>
</dbReference>
<protein>
    <recommendedName>
        <fullName evidence="5">Chaperone protein HscA homolog</fullName>
    </recommendedName>
</protein>
<dbReference type="KEGG" id="halc:EY643_05145"/>
<dbReference type="PRINTS" id="PR00301">
    <property type="entry name" value="HEATSHOCK70"/>
</dbReference>
<evidence type="ECO:0000256" key="6">
    <source>
        <dbReference type="RuleBase" id="RU003322"/>
    </source>
</evidence>
<dbReference type="Gene3D" id="2.60.34.10">
    <property type="entry name" value="Substrate Binding Domain Of DNAk, Chain A, domain 1"/>
    <property type="match status" value="1"/>
</dbReference>
<dbReference type="Gene3D" id="3.30.420.40">
    <property type="match status" value="2"/>
</dbReference>
<evidence type="ECO:0000256" key="1">
    <source>
        <dbReference type="ARBA" id="ARBA00007381"/>
    </source>
</evidence>
<dbReference type="InterPro" id="IPR010236">
    <property type="entry name" value="ISC_FeS_clus_asmbl_HscA"/>
</dbReference>
<dbReference type="OrthoDB" id="9766019at2"/>
<dbReference type="Gene3D" id="3.90.640.10">
    <property type="entry name" value="Actin, Chain A, domain 4"/>
    <property type="match status" value="1"/>
</dbReference>
<dbReference type="NCBIfam" id="TIGR01991">
    <property type="entry name" value="HscA"/>
    <property type="match status" value="1"/>
</dbReference>
<dbReference type="EMBL" id="CP036422">
    <property type="protein sequence ID" value="QFU75082.1"/>
    <property type="molecule type" value="Genomic_DNA"/>
</dbReference>
<dbReference type="HAMAP" id="MF_00679">
    <property type="entry name" value="HscA"/>
    <property type="match status" value="1"/>
</dbReference>
<dbReference type="InterPro" id="IPR018181">
    <property type="entry name" value="Heat_shock_70_CS"/>
</dbReference>
<dbReference type="PROSITE" id="PS00297">
    <property type="entry name" value="HSP70_1"/>
    <property type="match status" value="1"/>
</dbReference>
<evidence type="ECO:0000313" key="8">
    <source>
        <dbReference type="Proteomes" id="UP000326287"/>
    </source>
</evidence>
<dbReference type="PROSITE" id="PS00329">
    <property type="entry name" value="HSP70_2"/>
    <property type="match status" value="1"/>
</dbReference>
<dbReference type="PANTHER" id="PTHR19375">
    <property type="entry name" value="HEAT SHOCK PROTEIN 70KDA"/>
    <property type="match status" value="1"/>
</dbReference>
<dbReference type="Proteomes" id="UP000326287">
    <property type="component" value="Chromosome"/>
</dbReference>
<gene>
    <name evidence="5 7" type="primary">hscA</name>
    <name evidence="7" type="ORF">EY643_05145</name>
</gene>
<keyword evidence="4 5" id="KW-0143">Chaperone</keyword>
<accession>A0A5P9NH28</accession>
<dbReference type="InterPro" id="IPR029047">
    <property type="entry name" value="HSP70_peptide-bd_sf"/>
</dbReference>
<dbReference type="GO" id="GO:0051082">
    <property type="term" value="F:unfolded protein binding"/>
    <property type="evidence" value="ECO:0007669"/>
    <property type="project" value="InterPro"/>
</dbReference>
<dbReference type="SUPFAM" id="SSF100934">
    <property type="entry name" value="Heat shock protein 70kD (HSP70), C-terminal subdomain"/>
    <property type="match status" value="1"/>
</dbReference>
<evidence type="ECO:0000256" key="2">
    <source>
        <dbReference type="ARBA" id="ARBA00022741"/>
    </source>
</evidence>
<comment type="function">
    <text evidence="5">Chaperone involved in the maturation of iron-sulfur cluster-containing proteins. Has a low intrinsic ATPase activity which is markedly stimulated by HscB.</text>
</comment>
<dbReference type="SUPFAM" id="SSF53067">
    <property type="entry name" value="Actin-like ATPase domain"/>
    <property type="match status" value="2"/>
</dbReference>
<organism evidence="7 8">
    <name type="scientific">Halioglobus maricola</name>
    <dbReference type="NCBI Taxonomy" id="2601894"/>
    <lineage>
        <taxon>Bacteria</taxon>
        <taxon>Pseudomonadati</taxon>
        <taxon>Pseudomonadota</taxon>
        <taxon>Gammaproteobacteria</taxon>
        <taxon>Cellvibrionales</taxon>
        <taxon>Halieaceae</taxon>
        <taxon>Halioglobus</taxon>
    </lineage>
</organism>
<evidence type="ECO:0000256" key="5">
    <source>
        <dbReference type="HAMAP-Rule" id="MF_00679"/>
    </source>
</evidence>
<keyword evidence="3 5" id="KW-0067">ATP-binding</keyword>
<dbReference type="GO" id="GO:0140662">
    <property type="term" value="F:ATP-dependent protein folding chaperone"/>
    <property type="evidence" value="ECO:0007669"/>
    <property type="project" value="InterPro"/>
</dbReference>
<dbReference type="InterPro" id="IPR029048">
    <property type="entry name" value="HSP70_C_sf"/>
</dbReference>
<evidence type="ECO:0000256" key="3">
    <source>
        <dbReference type="ARBA" id="ARBA00022840"/>
    </source>
</evidence>
<keyword evidence="2 5" id="KW-0547">Nucleotide-binding</keyword>